<evidence type="ECO:0000313" key="2">
    <source>
        <dbReference type="Proteomes" id="UP001604335"/>
    </source>
</evidence>
<comment type="caution">
    <text evidence="1">The sequence shown here is derived from an EMBL/GenBank/DDBJ whole genome shotgun (WGS) entry which is preliminary data.</text>
</comment>
<accession>A0ABW7C4H6</accession>
<gene>
    <name evidence="1" type="ORF">VPK24_00660</name>
</gene>
<dbReference type="EMBL" id="JAZAQF010000001">
    <property type="protein sequence ID" value="MFG3816131.1"/>
    <property type="molecule type" value="Genomic_DNA"/>
</dbReference>
<reference evidence="2" key="1">
    <citation type="journal article" date="2024" name="Algal Res.">
        <title>Biochemical, toxicological and genomic investigation of a high-biomass producing Limnothrix strain isolated from Italian shallow drinking water reservoir.</title>
        <authorList>
            <person name="Simonazzi M."/>
            <person name="Shishido T.K."/>
            <person name="Delbaje E."/>
            <person name="Wahlsten M."/>
            <person name="Fewer D.P."/>
            <person name="Sivonen K."/>
            <person name="Pezzolesi L."/>
            <person name="Pistocchi R."/>
        </authorList>
    </citation>
    <scope>NUCLEOTIDE SEQUENCE [LARGE SCALE GENOMIC DNA]</scope>
    <source>
        <strain evidence="2">LRLZ20PSL1</strain>
    </source>
</reference>
<dbReference type="RefSeq" id="WP_393009801.1">
    <property type="nucleotide sequence ID" value="NZ_JAZAQF010000001.1"/>
</dbReference>
<name>A0ABW7C4H6_9CYAN</name>
<dbReference type="Proteomes" id="UP001604335">
    <property type="component" value="Unassembled WGS sequence"/>
</dbReference>
<sequence>MASSVSSPTVVGYWGAEGPGPCAIAQHREFWRLGRWESPLGIAAGNRPRADL</sequence>
<protein>
    <submittedName>
        <fullName evidence="1">Uncharacterized protein</fullName>
    </submittedName>
</protein>
<organism evidence="1 2">
    <name type="scientific">Limnothrix redekei LRLZ20PSL1</name>
    <dbReference type="NCBI Taxonomy" id="3112953"/>
    <lineage>
        <taxon>Bacteria</taxon>
        <taxon>Bacillati</taxon>
        <taxon>Cyanobacteriota</taxon>
        <taxon>Cyanophyceae</taxon>
        <taxon>Pseudanabaenales</taxon>
        <taxon>Pseudanabaenaceae</taxon>
        <taxon>Limnothrix</taxon>
    </lineage>
</organism>
<keyword evidence="2" id="KW-1185">Reference proteome</keyword>
<proteinExistence type="predicted"/>
<evidence type="ECO:0000313" key="1">
    <source>
        <dbReference type="EMBL" id="MFG3816131.1"/>
    </source>
</evidence>